<dbReference type="Proteomes" id="UP000053676">
    <property type="component" value="Unassembled WGS sequence"/>
</dbReference>
<proteinExistence type="predicted"/>
<evidence type="ECO:0000313" key="2">
    <source>
        <dbReference type="EMBL" id="ETN84709.1"/>
    </source>
</evidence>
<dbReference type="OrthoDB" id="5867421at2759"/>
<sequence>MSRFPKSRAWRTEITTSEILSKQSSPPKSTVMLFASGLRKAVDQADPNAAAILVTAEETARLLAEKRRRQMIRRHTCSTLKPELEEMKSVTFYTPPLAIKEDDSEILSSEEQPLPPSIPQVSSRPALDDWGTSGFSLPPPTTSVPPFTSGTGAGTSLFYEPYQMARITEP</sequence>
<dbReference type="OMA" id="QMIRRHT"/>
<name>W2TSR7_NECAM</name>
<dbReference type="STRING" id="51031.W2TSR7"/>
<evidence type="ECO:0000313" key="3">
    <source>
        <dbReference type="Proteomes" id="UP000053676"/>
    </source>
</evidence>
<feature type="region of interest" description="Disordered" evidence="1">
    <location>
        <begin position="106"/>
        <end position="170"/>
    </location>
</feature>
<protein>
    <submittedName>
        <fullName evidence="2">Uncharacterized protein</fullName>
    </submittedName>
</protein>
<reference evidence="3" key="1">
    <citation type="journal article" date="2014" name="Nat. Genet.">
        <title>Genome of the human hookworm Necator americanus.</title>
        <authorList>
            <person name="Tang Y.T."/>
            <person name="Gao X."/>
            <person name="Rosa B.A."/>
            <person name="Abubucker S."/>
            <person name="Hallsworth-Pepin K."/>
            <person name="Martin J."/>
            <person name="Tyagi R."/>
            <person name="Heizer E."/>
            <person name="Zhang X."/>
            <person name="Bhonagiri-Palsikar V."/>
            <person name="Minx P."/>
            <person name="Warren W.C."/>
            <person name="Wang Q."/>
            <person name="Zhan B."/>
            <person name="Hotez P.J."/>
            <person name="Sternberg P.W."/>
            <person name="Dougall A."/>
            <person name="Gaze S.T."/>
            <person name="Mulvenna J."/>
            <person name="Sotillo J."/>
            <person name="Ranganathan S."/>
            <person name="Rabelo E.M."/>
            <person name="Wilson R.K."/>
            <person name="Felgner P.L."/>
            <person name="Bethony J."/>
            <person name="Hawdon J.M."/>
            <person name="Gasser R.B."/>
            <person name="Loukas A."/>
            <person name="Mitreva M."/>
        </authorList>
    </citation>
    <scope>NUCLEOTIDE SEQUENCE [LARGE SCALE GENOMIC DNA]</scope>
</reference>
<dbReference type="KEGG" id="nai:NECAME_06739"/>
<gene>
    <name evidence="2" type="ORF">NECAME_06739</name>
</gene>
<accession>W2TSR7</accession>
<organism evidence="2 3">
    <name type="scientific">Necator americanus</name>
    <name type="common">Human hookworm</name>
    <dbReference type="NCBI Taxonomy" id="51031"/>
    <lineage>
        <taxon>Eukaryota</taxon>
        <taxon>Metazoa</taxon>
        <taxon>Ecdysozoa</taxon>
        <taxon>Nematoda</taxon>
        <taxon>Chromadorea</taxon>
        <taxon>Rhabditida</taxon>
        <taxon>Rhabditina</taxon>
        <taxon>Rhabditomorpha</taxon>
        <taxon>Strongyloidea</taxon>
        <taxon>Ancylostomatidae</taxon>
        <taxon>Bunostominae</taxon>
        <taxon>Necator</taxon>
    </lineage>
</organism>
<dbReference type="AlphaFoldDB" id="W2TSR7"/>
<dbReference type="EMBL" id="KI657882">
    <property type="protein sequence ID" value="ETN84709.1"/>
    <property type="molecule type" value="Genomic_DNA"/>
</dbReference>
<evidence type="ECO:0000256" key="1">
    <source>
        <dbReference type="SAM" id="MobiDB-lite"/>
    </source>
</evidence>
<keyword evidence="3" id="KW-1185">Reference proteome</keyword>